<dbReference type="InterPro" id="IPR003439">
    <property type="entry name" value="ABC_transporter-like_ATP-bd"/>
</dbReference>
<dbReference type="SMART" id="SM00382">
    <property type="entry name" value="AAA"/>
    <property type="match status" value="1"/>
</dbReference>
<keyword evidence="2" id="KW-0813">Transport</keyword>
<dbReference type="Gene3D" id="3.40.50.300">
    <property type="entry name" value="P-loop containing nucleotide triphosphate hydrolases"/>
    <property type="match status" value="1"/>
</dbReference>
<name>A0A6I5NJ83_9BIFI</name>
<dbReference type="FunFam" id="3.40.50.300:FF:000221">
    <property type="entry name" value="Multidrug ABC transporter ATP-binding protein"/>
    <property type="match status" value="1"/>
</dbReference>
<feature type="region of interest" description="Disordered" evidence="11">
    <location>
        <begin position="596"/>
        <end position="617"/>
    </location>
</feature>
<dbReference type="GO" id="GO:0016887">
    <property type="term" value="F:ATP hydrolysis activity"/>
    <property type="evidence" value="ECO:0007669"/>
    <property type="project" value="InterPro"/>
</dbReference>
<evidence type="ECO:0000256" key="7">
    <source>
        <dbReference type="ARBA" id="ARBA00022840"/>
    </source>
</evidence>
<dbReference type="SUPFAM" id="SSF52540">
    <property type="entry name" value="P-loop containing nucleoside triphosphate hydrolases"/>
    <property type="match status" value="1"/>
</dbReference>
<feature type="domain" description="ABC transporter" evidence="13">
    <location>
        <begin position="361"/>
        <end position="597"/>
    </location>
</feature>
<dbReference type="Gene3D" id="1.20.1560.10">
    <property type="entry name" value="ABC transporter type 1, transmembrane domain"/>
    <property type="match status" value="1"/>
</dbReference>
<evidence type="ECO:0000313" key="15">
    <source>
        <dbReference type="EMBL" id="NEG70443.1"/>
    </source>
</evidence>
<gene>
    <name evidence="15" type="ORF">F6S87_07515</name>
</gene>
<feature type="domain" description="ABC transmembrane type-1" evidence="14">
    <location>
        <begin position="40"/>
        <end position="326"/>
    </location>
</feature>
<dbReference type="SUPFAM" id="SSF90123">
    <property type="entry name" value="ABC transporter transmembrane region"/>
    <property type="match status" value="1"/>
</dbReference>
<keyword evidence="9 12" id="KW-0472">Membrane</keyword>
<evidence type="ECO:0000313" key="16">
    <source>
        <dbReference type="Proteomes" id="UP000469292"/>
    </source>
</evidence>
<feature type="transmembrane region" description="Helical" evidence="12">
    <location>
        <begin position="181"/>
        <end position="201"/>
    </location>
</feature>
<dbReference type="PANTHER" id="PTHR43394:SF1">
    <property type="entry name" value="ATP-BINDING CASSETTE SUB-FAMILY B MEMBER 10, MITOCHONDRIAL"/>
    <property type="match status" value="1"/>
</dbReference>
<dbReference type="GO" id="GO:0015421">
    <property type="term" value="F:ABC-type oligopeptide transporter activity"/>
    <property type="evidence" value="ECO:0007669"/>
    <property type="project" value="TreeGrafter"/>
</dbReference>
<dbReference type="PROSITE" id="PS50893">
    <property type="entry name" value="ABC_TRANSPORTER_2"/>
    <property type="match status" value="1"/>
</dbReference>
<proteinExistence type="inferred from homology"/>
<evidence type="ECO:0000256" key="5">
    <source>
        <dbReference type="ARBA" id="ARBA00022692"/>
    </source>
</evidence>
<feature type="transmembrane region" description="Helical" evidence="12">
    <location>
        <begin position="308"/>
        <end position="328"/>
    </location>
</feature>
<keyword evidence="4" id="KW-0997">Cell inner membrane</keyword>
<dbReference type="PROSITE" id="PS50929">
    <property type="entry name" value="ABC_TM1F"/>
    <property type="match status" value="1"/>
</dbReference>
<reference evidence="15 16" key="1">
    <citation type="submission" date="2019-09" db="EMBL/GenBank/DDBJ databases">
        <title>Phylogenetic characterization of a novel taxon of the genus Bifidobacterium: Bifidobacterium choloepi sp. nov.</title>
        <authorList>
            <person name="Modesto M."/>
            <person name="Satti M."/>
        </authorList>
    </citation>
    <scope>NUCLEOTIDE SEQUENCE [LARGE SCALE GENOMIC DNA]</scope>
    <source>
        <strain evidence="15 16">BRDM6</strain>
    </source>
</reference>
<evidence type="ECO:0000256" key="4">
    <source>
        <dbReference type="ARBA" id="ARBA00022519"/>
    </source>
</evidence>
<accession>A0A6I5NJ83</accession>
<dbReference type="Proteomes" id="UP000469292">
    <property type="component" value="Unassembled WGS sequence"/>
</dbReference>
<feature type="transmembrane region" description="Helical" evidence="12">
    <location>
        <begin position="40"/>
        <end position="64"/>
    </location>
</feature>
<evidence type="ECO:0000256" key="3">
    <source>
        <dbReference type="ARBA" id="ARBA00022475"/>
    </source>
</evidence>
<keyword evidence="5 12" id="KW-0812">Transmembrane</keyword>
<evidence type="ECO:0000256" key="8">
    <source>
        <dbReference type="ARBA" id="ARBA00022989"/>
    </source>
</evidence>
<evidence type="ECO:0000256" key="9">
    <source>
        <dbReference type="ARBA" id="ARBA00023136"/>
    </source>
</evidence>
<dbReference type="CDD" id="cd18548">
    <property type="entry name" value="ABC_6TM_Tm287_like"/>
    <property type="match status" value="1"/>
</dbReference>
<sequence>MRQPTVAVAGDEPEQVELPEGTPVIGTLIKSVRNYKGASIASPIFVIGESIIEIVIPTVMATLIDQGITGRSMPAIWKYGLILLLCACCSLTFGFLAGRYAAIGSAGLARNLRHDMFKKVQGFSFTNIDRFSTGSIITRCTTDVTNIQNAYMMLIRTGMRAPVMLIVSWIFTFRISHAVSFVFLACVPVLGIGLCGMAWYVHPIFEKVFHTYDRLNNVVDENLQGVRVVKSYNREAYEDKKFSRISQLIFKNFTKAEKCLSLNSPLFSLCMYVSMIMIAWIGANQIVASGNNAAYGMTAGDLTALVTYAMQIMQSMMMLSMIFVMVIISRASAERITEIMIEEPTVKDNANPVTDIKDGSIDFDHVTFRYSDKAERPVLDDIDLHIKSGMTVGIVGGTGSAKSSLVQLIPRLYDVTSGSLKVGGRDVRDYNMEDLRDEVAMVLQKNILFTGTIAENLRWGNPYATDEEIRHAAQLAQADSFVEEFPKKYDTYIEEGGTNVSGGQRQRLCIARALLKKPKILILDDSTSAVDTKTDKRIRQAFRDEIPDTTKIIIAQRVASVEESDMIVVLHEGRILDKGTHEELLQRCDEYRSIYESQTQQHSARDLDKESQDYHEEEAEAEALRDLQLAREHDTECEVDENGKPLVRETVEAAAGKPIPVSDAIDNGIPFDGHIAEDSDNATTGESSDSSADNDSKQGGDR</sequence>
<dbReference type="GO" id="GO:0005524">
    <property type="term" value="F:ATP binding"/>
    <property type="evidence" value="ECO:0007669"/>
    <property type="project" value="UniProtKB-KW"/>
</dbReference>
<comment type="similarity">
    <text evidence="10">Belongs to the ABC transporter superfamily. Siderophore-Fe(3+) uptake transporter (SIUT) (TC 3.A.1.21) family.</text>
</comment>
<evidence type="ECO:0000256" key="1">
    <source>
        <dbReference type="ARBA" id="ARBA00004429"/>
    </source>
</evidence>
<dbReference type="InterPro" id="IPR003593">
    <property type="entry name" value="AAA+_ATPase"/>
</dbReference>
<dbReference type="PANTHER" id="PTHR43394">
    <property type="entry name" value="ATP-DEPENDENT PERMEASE MDL1, MITOCHONDRIAL"/>
    <property type="match status" value="1"/>
</dbReference>
<evidence type="ECO:0000256" key="2">
    <source>
        <dbReference type="ARBA" id="ARBA00022448"/>
    </source>
</evidence>
<keyword evidence="3" id="KW-1003">Cell membrane</keyword>
<dbReference type="RefSeq" id="WP_163228026.1">
    <property type="nucleotide sequence ID" value="NZ_VYSG01000003.1"/>
</dbReference>
<dbReference type="PROSITE" id="PS00211">
    <property type="entry name" value="ABC_TRANSPORTER_1"/>
    <property type="match status" value="1"/>
</dbReference>
<evidence type="ECO:0000259" key="13">
    <source>
        <dbReference type="PROSITE" id="PS50893"/>
    </source>
</evidence>
<protein>
    <submittedName>
        <fullName evidence="15">ABC transporter ATP-binding protein</fullName>
    </submittedName>
</protein>
<dbReference type="AlphaFoldDB" id="A0A6I5NJ83"/>
<comment type="subcellular location">
    <subcellularLocation>
        <location evidence="1">Cell inner membrane</location>
        <topology evidence="1">Multi-pass membrane protein</topology>
    </subcellularLocation>
</comment>
<feature type="region of interest" description="Disordered" evidence="11">
    <location>
        <begin position="650"/>
        <end position="702"/>
    </location>
</feature>
<dbReference type="InterPro" id="IPR036640">
    <property type="entry name" value="ABC1_TM_sf"/>
</dbReference>
<dbReference type="EMBL" id="VYSG01000003">
    <property type="protein sequence ID" value="NEG70443.1"/>
    <property type="molecule type" value="Genomic_DNA"/>
</dbReference>
<dbReference type="Pfam" id="PF00005">
    <property type="entry name" value="ABC_tran"/>
    <property type="match status" value="1"/>
</dbReference>
<dbReference type="InterPro" id="IPR017871">
    <property type="entry name" value="ABC_transporter-like_CS"/>
</dbReference>
<comment type="caution">
    <text evidence="15">The sequence shown here is derived from an EMBL/GenBank/DDBJ whole genome shotgun (WGS) entry which is preliminary data.</text>
</comment>
<organism evidence="15 16">
    <name type="scientific">Bifidobacterium choloepi</name>
    <dbReference type="NCBI Taxonomy" id="2614131"/>
    <lineage>
        <taxon>Bacteria</taxon>
        <taxon>Bacillati</taxon>
        <taxon>Actinomycetota</taxon>
        <taxon>Actinomycetes</taxon>
        <taxon>Bifidobacteriales</taxon>
        <taxon>Bifidobacteriaceae</taxon>
        <taxon>Bifidobacterium</taxon>
    </lineage>
</organism>
<feature type="transmembrane region" description="Helical" evidence="12">
    <location>
        <begin position="76"/>
        <end position="97"/>
    </location>
</feature>
<feature type="transmembrane region" description="Helical" evidence="12">
    <location>
        <begin position="266"/>
        <end position="288"/>
    </location>
</feature>
<evidence type="ECO:0000259" key="14">
    <source>
        <dbReference type="PROSITE" id="PS50929"/>
    </source>
</evidence>
<feature type="compositionally biased region" description="Polar residues" evidence="11">
    <location>
        <begin position="681"/>
        <end position="693"/>
    </location>
</feature>
<keyword evidence="8 12" id="KW-1133">Transmembrane helix</keyword>
<dbReference type="GO" id="GO:0005886">
    <property type="term" value="C:plasma membrane"/>
    <property type="evidence" value="ECO:0007669"/>
    <property type="project" value="UniProtKB-SubCell"/>
</dbReference>
<keyword evidence="7 15" id="KW-0067">ATP-binding</keyword>
<dbReference type="InterPro" id="IPR011527">
    <property type="entry name" value="ABC1_TM_dom"/>
</dbReference>
<dbReference type="Pfam" id="PF00664">
    <property type="entry name" value="ABC_membrane"/>
    <property type="match status" value="1"/>
</dbReference>
<feature type="compositionally biased region" description="Basic and acidic residues" evidence="11">
    <location>
        <begin position="603"/>
        <end position="614"/>
    </location>
</feature>
<dbReference type="InterPro" id="IPR039421">
    <property type="entry name" value="Type_1_exporter"/>
</dbReference>
<keyword evidence="6" id="KW-0547">Nucleotide-binding</keyword>
<evidence type="ECO:0000256" key="12">
    <source>
        <dbReference type="SAM" id="Phobius"/>
    </source>
</evidence>
<evidence type="ECO:0000256" key="10">
    <source>
        <dbReference type="ARBA" id="ARBA00023455"/>
    </source>
</evidence>
<evidence type="ECO:0000256" key="6">
    <source>
        <dbReference type="ARBA" id="ARBA00022741"/>
    </source>
</evidence>
<evidence type="ECO:0000256" key="11">
    <source>
        <dbReference type="SAM" id="MobiDB-lite"/>
    </source>
</evidence>
<keyword evidence="16" id="KW-1185">Reference proteome</keyword>
<dbReference type="InterPro" id="IPR027417">
    <property type="entry name" value="P-loop_NTPase"/>
</dbReference>